<keyword evidence="2" id="KW-1185">Reference proteome</keyword>
<feature type="non-terminal residue" evidence="1">
    <location>
        <position position="1"/>
    </location>
</feature>
<reference evidence="1" key="1">
    <citation type="submission" date="2023-10" db="EMBL/GenBank/DDBJ databases">
        <authorList>
            <person name="Chen Y."/>
            <person name="Shah S."/>
            <person name="Dougan E. K."/>
            <person name="Thang M."/>
            <person name="Chan C."/>
        </authorList>
    </citation>
    <scope>NUCLEOTIDE SEQUENCE [LARGE SCALE GENOMIC DNA]</scope>
</reference>
<proteinExistence type="predicted"/>
<sequence>GCNDGATAIADALREAAEQPLSEPVNGGVSLIRVNDRCMYIQWTSVRESMGRQAFALVGPAAGQLTEAFALVGPAAGQLTEAFALVGPATVQLTEAFALVGPATGRLTEAFALVGPPRAS</sequence>
<dbReference type="EMBL" id="CAUYUJ010003949">
    <property type="protein sequence ID" value="CAK0807548.1"/>
    <property type="molecule type" value="Genomic_DNA"/>
</dbReference>
<accession>A0ABN9QN37</accession>
<name>A0ABN9QN37_9DINO</name>
<evidence type="ECO:0000313" key="2">
    <source>
        <dbReference type="Proteomes" id="UP001189429"/>
    </source>
</evidence>
<protein>
    <submittedName>
        <fullName evidence="1">Uncharacterized protein</fullName>
    </submittedName>
</protein>
<gene>
    <name evidence="1" type="ORF">PCOR1329_LOCUS13396</name>
</gene>
<organism evidence="1 2">
    <name type="scientific">Prorocentrum cordatum</name>
    <dbReference type="NCBI Taxonomy" id="2364126"/>
    <lineage>
        <taxon>Eukaryota</taxon>
        <taxon>Sar</taxon>
        <taxon>Alveolata</taxon>
        <taxon>Dinophyceae</taxon>
        <taxon>Prorocentrales</taxon>
        <taxon>Prorocentraceae</taxon>
        <taxon>Prorocentrum</taxon>
    </lineage>
</organism>
<evidence type="ECO:0000313" key="1">
    <source>
        <dbReference type="EMBL" id="CAK0807548.1"/>
    </source>
</evidence>
<dbReference type="Proteomes" id="UP001189429">
    <property type="component" value="Unassembled WGS sequence"/>
</dbReference>
<comment type="caution">
    <text evidence="1">The sequence shown here is derived from an EMBL/GenBank/DDBJ whole genome shotgun (WGS) entry which is preliminary data.</text>
</comment>